<gene>
    <name evidence="12" type="ORF">APUTEX25_002026</name>
    <name evidence="11" type="ORF">F751_3145</name>
</gene>
<dbReference type="InterPro" id="IPR047575">
    <property type="entry name" value="Sm"/>
</dbReference>
<dbReference type="AlphaFoldDB" id="A0A087SFC3"/>
<evidence type="ECO:0000256" key="6">
    <source>
        <dbReference type="ARBA" id="ARBA00023187"/>
    </source>
</evidence>
<dbReference type="eggNOG" id="KOG3460">
    <property type="taxonomic scope" value="Eukaryota"/>
</dbReference>
<keyword evidence="4" id="KW-0747">Spliceosome</keyword>
<protein>
    <submittedName>
        <fullName evidence="11">U6 snRNA-associated Sm-like protein LSm3</fullName>
    </submittedName>
</protein>
<evidence type="ECO:0000313" key="11">
    <source>
        <dbReference type="EMBL" id="KFM24427.1"/>
    </source>
</evidence>
<reference evidence="12" key="3">
    <citation type="submission" date="2018-10" db="EMBL/GenBank/DDBJ databases">
        <authorList>
            <person name="Hovde B."/>
            <person name="Zhang X."/>
        </authorList>
    </citation>
    <scope>NUCLEOTIDE SEQUENCE [LARGE SCALE GENOMIC DNA]</scope>
    <source>
        <strain evidence="12">UTEX 25</strain>
    </source>
</reference>
<feature type="domain" description="Sm" evidence="10">
    <location>
        <begin position="11"/>
        <end position="96"/>
    </location>
</feature>
<dbReference type="EMBL" id="KL662107">
    <property type="protein sequence ID" value="KFM24427.1"/>
    <property type="molecule type" value="Genomic_DNA"/>
</dbReference>
<organism evidence="11 13">
    <name type="scientific">Auxenochlorella protothecoides</name>
    <name type="common">Green microalga</name>
    <name type="synonym">Chlorella protothecoides</name>
    <dbReference type="NCBI Taxonomy" id="3075"/>
    <lineage>
        <taxon>Eukaryota</taxon>
        <taxon>Viridiplantae</taxon>
        <taxon>Chlorophyta</taxon>
        <taxon>core chlorophytes</taxon>
        <taxon>Trebouxiophyceae</taxon>
        <taxon>Chlorellales</taxon>
        <taxon>Chlorellaceae</taxon>
        <taxon>Auxenochlorella</taxon>
    </lineage>
</organism>
<dbReference type="GO" id="GO:0005681">
    <property type="term" value="C:spliceosomal complex"/>
    <property type="evidence" value="ECO:0007669"/>
    <property type="project" value="UniProtKB-KW"/>
</dbReference>
<evidence type="ECO:0000256" key="9">
    <source>
        <dbReference type="ARBA" id="ARBA00054684"/>
    </source>
</evidence>
<sequence>MAEEADATVKEPLDLIKLSLDERVYVKLKGDRELRGKLHAYDQHLNMILGDVEEVVTSVDIDEETFEEIVRTNKRMLPYLFLRGDGVILVSPPLRS</sequence>
<dbReference type="CDD" id="cd01730">
    <property type="entry name" value="LSm3"/>
    <property type="match status" value="1"/>
</dbReference>
<keyword evidence="13" id="KW-1185">Reference proteome</keyword>
<dbReference type="InterPro" id="IPR034105">
    <property type="entry name" value="Lsm3"/>
</dbReference>
<evidence type="ECO:0000313" key="14">
    <source>
        <dbReference type="Proteomes" id="UP000279271"/>
    </source>
</evidence>
<dbReference type="Gene3D" id="2.30.30.100">
    <property type="match status" value="1"/>
</dbReference>
<reference evidence="11 13" key="1">
    <citation type="journal article" date="2014" name="BMC Genomics">
        <title>Oil accumulation mechanisms of the oleaginous microalga Chlorella protothecoides revealed through its genome, transcriptomes, and proteomes.</title>
        <authorList>
            <person name="Gao C."/>
            <person name="Wang Y."/>
            <person name="Shen Y."/>
            <person name="Yan D."/>
            <person name="He X."/>
            <person name="Dai J."/>
            <person name="Wu Q."/>
        </authorList>
    </citation>
    <scope>NUCLEOTIDE SEQUENCE [LARGE SCALE GENOMIC DNA]</scope>
    <source>
        <strain evidence="11 13">0710</strain>
    </source>
</reference>
<evidence type="ECO:0000259" key="10">
    <source>
        <dbReference type="PROSITE" id="PS52002"/>
    </source>
</evidence>
<evidence type="ECO:0000256" key="3">
    <source>
        <dbReference type="ARBA" id="ARBA00022664"/>
    </source>
</evidence>
<dbReference type="SUPFAM" id="SSF50182">
    <property type="entry name" value="Sm-like ribonucleoproteins"/>
    <property type="match status" value="1"/>
</dbReference>
<comment type="subcellular location">
    <subcellularLocation>
        <location evidence="1">Nucleus</location>
    </subcellularLocation>
</comment>
<proteinExistence type="inferred from homology"/>
<dbReference type="RefSeq" id="XP_011397315.1">
    <property type="nucleotide sequence ID" value="XM_011399013.1"/>
</dbReference>
<dbReference type="PANTHER" id="PTHR13110">
    <property type="entry name" value="U6 SNRNA-ASSOCIATED SM-LIKE PROTEIN LSM3"/>
    <property type="match status" value="1"/>
</dbReference>
<dbReference type="SMART" id="SM00651">
    <property type="entry name" value="Sm"/>
    <property type="match status" value="1"/>
</dbReference>
<comment type="similarity">
    <text evidence="2">Belongs to the snRNP Sm proteins family.</text>
</comment>
<dbReference type="PROSITE" id="PS52002">
    <property type="entry name" value="SM"/>
    <property type="match status" value="1"/>
</dbReference>
<keyword evidence="7" id="KW-0539">Nucleus</keyword>
<dbReference type="Proteomes" id="UP000028924">
    <property type="component" value="Unassembled WGS sequence"/>
</dbReference>
<evidence type="ECO:0000313" key="13">
    <source>
        <dbReference type="Proteomes" id="UP000028924"/>
    </source>
</evidence>
<dbReference type="STRING" id="3075.A0A087SFC3"/>
<reference evidence="12" key="4">
    <citation type="submission" date="2018-11" db="EMBL/GenBank/DDBJ databases">
        <title>Characterization of plant carbon substrate utilization by Auxenochlorella protothecoides.</title>
        <authorList>
            <person name="Vogler B.W."/>
            <person name="Starkenburg S.R."/>
            <person name="Sudasinghe N."/>
            <person name="Schambach J.Y."/>
            <person name="Rollin J.A."/>
            <person name="Pattathil S."/>
            <person name="Barry A.N."/>
        </authorList>
    </citation>
    <scope>NUCLEOTIDE SEQUENCE [LARGE SCALE GENOMIC DNA]</scope>
    <source>
        <strain evidence="12">UTEX 25</strain>
    </source>
</reference>
<dbReference type="InterPro" id="IPR001163">
    <property type="entry name" value="Sm_dom_euk/arc"/>
</dbReference>
<evidence type="ECO:0000313" key="12">
    <source>
        <dbReference type="EMBL" id="RMZ54450.1"/>
    </source>
</evidence>
<accession>A0A087SFC3</accession>
<evidence type="ECO:0000256" key="8">
    <source>
        <dbReference type="ARBA" id="ARBA00023274"/>
    </source>
</evidence>
<evidence type="ECO:0000256" key="2">
    <source>
        <dbReference type="ARBA" id="ARBA00006850"/>
    </source>
</evidence>
<evidence type="ECO:0000256" key="5">
    <source>
        <dbReference type="ARBA" id="ARBA00022884"/>
    </source>
</evidence>
<keyword evidence="6" id="KW-0508">mRNA splicing</keyword>
<reference evidence="14" key="2">
    <citation type="journal article" date="2018" name="Algal Res.">
        <title>Characterization of plant carbon substrate utilization by Auxenochlorella protothecoides.</title>
        <authorList>
            <person name="Vogler B.W."/>
            <person name="Starkenburg S.R."/>
            <person name="Sudasinghe N."/>
            <person name="Schambach J.Y."/>
            <person name="Rollin J.A."/>
            <person name="Pattathil S."/>
            <person name="Barry A.N."/>
        </authorList>
    </citation>
    <scope>NUCLEOTIDE SEQUENCE [LARGE SCALE GENOMIC DNA]</scope>
    <source>
        <strain evidence="14">UTEX 25</strain>
    </source>
</reference>
<dbReference type="OrthoDB" id="29543at2759"/>
<dbReference type="Proteomes" id="UP000279271">
    <property type="component" value="Unassembled WGS sequence"/>
</dbReference>
<dbReference type="InterPro" id="IPR040002">
    <property type="entry name" value="Sm-like_LSM3"/>
</dbReference>
<comment type="function">
    <text evidence="9">Component of LSM protein complexes, which are involved in RNA processing. Component of the cytoplasmic LSM1-LSM7 complex which is involved in mRNA degradation by promoting decapping and leading to accurate 5'-3' mRNA decay. The cytoplasmic LSM1-LSM7 complex regulates developmental gene expression by the decapping of specific development-related transcripts. Component of the nuclear LSM2-LSM8 complex which is involved splicing nuclear mRNAs. LSM2-LSM8 binds directly to the U6 small nuclear RNAs (snRNAs) and is essential for accurate splicing of selected development-related mRNAs through the stabilization of the spliceosomal U6 snRNA. Plays a critical role in the regulation of development-related gene expression.</text>
</comment>
<dbReference type="GO" id="GO:0000398">
    <property type="term" value="P:mRNA splicing, via spliceosome"/>
    <property type="evidence" value="ECO:0007669"/>
    <property type="project" value="InterPro"/>
</dbReference>
<evidence type="ECO:0000256" key="4">
    <source>
        <dbReference type="ARBA" id="ARBA00022728"/>
    </source>
</evidence>
<keyword evidence="8" id="KW-0687">Ribonucleoprotein</keyword>
<dbReference type="GO" id="GO:0120115">
    <property type="term" value="C:Lsm2-8 complex"/>
    <property type="evidence" value="ECO:0007669"/>
    <property type="project" value="UniProtKB-ARBA"/>
</dbReference>
<dbReference type="EMBL" id="QOKY01000179">
    <property type="protein sequence ID" value="RMZ54450.1"/>
    <property type="molecule type" value="Genomic_DNA"/>
</dbReference>
<keyword evidence="3" id="KW-0507">mRNA processing</keyword>
<evidence type="ECO:0000256" key="7">
    <source>
        <dbReference type="ARBA" id="ARBA00023242"/>
    </source>
</evidence>
<evidence type="ECO:0000256" key="1">
    <source>
        <dbReference type="ARBA" id="ARBA00004123"/>
    </source>
</evidence>
<dbReference type="KEGG" id="apro:F751_3145"/>
<dbReference type="GeneID" id="23614536"/>
<dbReference type="InterPro" id="IPR010920">
    <property type="entry name" value="LSM_dom_sf"/>
</dbReference>
<dbReference type="GO" id="GO:0003723">
    <property type="term" value="F:RNA binding"/>
    <property type="evidence" value="ECO:0007669"/>
    <property type="project" value="UniProtKB-KW"/>
</dbReference>
<keyword evidence="5" id="KW-0694">RNA-binding</keyword>
<dbReference type="Pfam" id="PF01423">
    <property type="entry name" value="LSM"/>
    <property type="match status" value="1"/>
</dbReference>
<name>A0A087SFC3_AUXPR</name>
<dbReference type="FunFam" id="2.30.30.100:FF:000007">
    <property type="entry name" value="U6 snRNA-associated Sm-like protein LSm3"/>
    <property type="match status" value="1"/>
</dbReference>